<feature type="domain" description="BED-type" evidence="12">
    <location>
        <begin position="30"/>
        <end position="86"/>
    </location>
</feature>
<dbReference type="InterPro" id="IPR008906">
    <property type="entry name" value="HATC_C_dom"/>
</dbReference>
<dbReference type="OrthoDB" id="1306030at2759"/>
<keyword evidence="9" id="KW-0539">Nucleus</keyword>
<dbReference type="Proteomes" id="UP000326396">
    <property type="component" value="Linkage Group LG5"/>
</dbReference>
<evidence type="ECO:0000256" key="1">
    <source>
        <dbReference type="ARBA" id="ARBA00004123"/>
    </source>
</evidence>
<keyword evidence="8" id="KW-0804">Transcription</keyword>
<keyword evidence="6" id="KW-0805">Transcription regulation</keyword>
<dbReference type="GO" id="GO:0046983">
    <property type="term" value="F:protein dimerization activity"/>
    <property type="evidence" value="ECO:0007669"/>
    <property type="project" value="InterPro"/>
</dbReference>
<dbReference type="Pfam" id="PF05699">
    <property type="entry name" value="Dimer_Tnp_hAT"/>
    <property type="match status" value="1"/>
</dbReference>
<dbReference type="PROSITE" id="PS50808">
    <property type="entry name" value="ZF_BED"/>
    <property type="match status" value="1"/>
</dbReference>
<evidence type="ECO:0000313" key="13">
    <source>
        <dbReference type="EMBL" id="KAD3641289.1"/>
    </source>
</evidence>
<comment type="subcellular location">
    <subcellularLocation>
        <location evidence="1">Nucleus</location>
    </subcellularLocation>
</comment>
<name>A0A5N6MMR9_9ASTR</name>
<evidence type="ECO:0000313" key="14">
    <source>
        <dbReference type="Proteomes" id="UP000326396"/>
    </source>
</evidence>
<reference evidence="13 14" key="1">
    <citation type="submission" date="2019-05" db="EMBL/GenBank/DDBJ databases">
        <title>Mikania micrantha, genome provides insights into the molecular mechanism of rapid growth.</title>
        <authorList>
            <person name="Liu B."/>
        </authorList>
    </citation>
    <scope>NUCLEOTIDE SEQUENCE [LARGE SCALE GENOMIC DNA]</scope>
    <source>
        <strain evidence="13">NLD-2019</strain>
        <tissue evidence="13">Leaf</tissue>
    </source>
</reference>
<evidence type="ECO:0000256" key="3">
    <source>
        <dbReference type="ARBA" id="ARBA00022723"/>
    </source>
</evidence>
<sequence length="316" mass="37317">MDSQHLSSDDNEDPSNNQNNAPKRQGKKRKNTSLSWQHFEEFFDEDGLRKGKCNYCKREICADPTKNGTSALGKHLKRCPENPERLKDQTTMFMKENDDGQGTLKTWKFDPQKVMDIIHNLEDMFTKNSHLQDFKKMLSMMKNKFEKYFEDTNKTNMLFDFAVILDPRFKLEIIHFGCKRTVDLIKLSKKDMTEEEYQKKVDELVDDVKSKMQILVSEYEILYQTGASTLVRKECDSVPSRQGKNSWMTKFEQYRGVGVQSFGKKTELERYLKDEIEEKTDNFDILQWWKTNSTRYPTLSKITKDIFEKIESMGME</sequence>
<evidence type="ECO:0000256" key="2">
    <source>
        <dbReference type="ARBA" id="ARBA00011738"/>
    </source>
</evidence>
<gene>
    <name evidence="13" type="ORF">E3N88_30513</name>
</gene>
<comment type="subunit">
    <text evidence="2">Homodimer.</text>
</comment>
<dbReference type="PANTHER" id="PTHR46481:SF10">
    <property type="entry name" value="ZINC FINGER BED DOMAIN-CONTAINING PROTEIN 39"/>
    <property type="match status" value="1"/>
</dbReference>
<evidence type="ECO:0000256" key="4">
    <source>
        <dbReference type="ARBA" id="ARBA00022771"/>
    </source>
</evidence>
<keyword evidence="5" id="KW-0862">Zinc</keyword>
<evidence type="ECO:0000256" key="6">
    <source>
        <dbReference type="ARBA" id="ARBA00023015"/>
    </source>
</evidence>
<dbReference type="InterPro" id="IPR052035">
    <property type="entry name" value="ZnF_BED_domain_contain"/>
</dbReference>
<proteinExistence type="predicted"/>
<dbReference type="AlphaFoldDB" id="A0A5N6MMR9"/>
<evidence type="ECO:0000256" key="8">
    <source>
        <dbReference type="ARBA" id="ARBA00023163"/>
    </source>
</evidence>
<feature type="region of interest" description="Disordered" evidence="11">
    <location>
        <begin position="1"/>
        <end position="32"/>
    </location>
</feature>
<dbReference type="GO" id="GO:0005634">
    <property type="term" value="C:nucleus"/>
    <property type="evidence" value="ECO:0007669"/>
    <property type="project" value="UniProtKB-SubCell"/>
</dbReference>
<evidence type="ECO:0000256" key="10">
    <source>
        <dbReference type="PROSITE-ProRule" id="PRU00027"/>
    </source>
</evidence>
<accession>A0A5N6MMR9</accession>
<comment type="caution">
    <text evidence="13">The sequence shown here is derived from an EMBL/GenBank/DDBJ whole genome shotgun (WGS) entry which is preliminary data.</text>
</comment>
<dbReference type="InterPro" id="IPR012337">
    <property type="entry name" value="RNaseH-like_sf"/>
</dbReference>
<dbReference type="EMBL" id="SZYD01000015">
    <property type="protein sequence ID" value="KAD3641289.1"/>
    <property type="molecule type" value="Genomic_DNA"/>
</dbReference>
<dbReference type="Pfam" id="PF14372">
    <property type="entry name" value="hAT-like_RNase-H"/>
    <property type="match status" value="1"/>
</dbReference>
<keyword evidence="4 10" id="KW-0863">Zinc-finger</keyword>
<evidence type="ECO:0000256" key="7">
    <source>
        <dbReference type="ARBA" id="ARBA00023125"/>
    </source>
</evidence>
<evidence type="ECO:0000259" key="12">
    <source>
        <dbReference type="PROSITE" id="PS50808"/>
    </source>
</evidence>
<dbReference type="InterPro" id="IPR025525">
    <property type="entry name" value="hAT-like_transposase_RNase-H"/>
</dbReference>
<keyword evidence="3" id="KW-0479">Metal-binding</keyword>
<organism evidence="13 14">
    <name type="scientific">Mikania micrantha</name>
    <name type="common">bitter vine</name>
    <dbReference type="NCBI Taxonomy" id="192012"/>
    <lineage>
        <taxon>Eukaryota</taxon>
        <taxon>Viridiplantae</taxon>
        <taxon>Streptophyta</taxon>
        <taxon>Embryophyta</taxon>
        <taxon>Tracheophyta</taxon>
        <taxon>Spermatophyta</taxon>
        <taxon>Magnoliopsida</taxon>
        <taxon>eudicotyledons</taxon>
        <taxon>Gunneridae</taxon>
        <taxon>Pentapetalae</taxon>
        <taxon>asterids</taxon>
        <taxon>campanulids</taxon>
        <taxon>Asterales</taxon>
        <taxon>Asteraceae</taxon>
        <taxon>Asteroideae</taxon>
        <taxon>Heliantheae alliance</taxon>
        <taxon>Eupatorieae</taxon>
        <taxon>Mikania</taxon>
    </lineage>
</organism>
<dbReference type="PANTHER" id="PTHR46481">
    <property type="entry name" value="ZINC FINGER BED DOMAIN-CONTAINING PROTEIN 4"/>
    <property type="match status" value="1"/>
</dbReference>
<dbReference type="GO" id="GO:0008270">
    <property type="term" value="F:zinc ion binding"/>
    <property type="evidence" value="ECO:0007669"/>
    <property type="project" value="UniProtKB-KW"/>
</dbReference>
<evidence type="ECO:0000256" key="9">
    <source>
        <dbReference type="ARBA" id="ARBA00023242"/>
    </source>
</evidence>
<dbReference type="InterPro" id="IPR003656">
    <property type="entry name" value="Znf_BED"/>
</dbReference>
<keyword evidence="7" id="KW-0238">DNA-binding</keyword>
<evidence type="ECO:0000256" key="11">
    <source>
        <dbReference type="SAM" id="MobiDB-lite"/>
    </source>
</evidence>
<protein>
    <recommendedName>
        <fullName evidence="12">BED-type domain-containing protein</fullName>
    </recommendedName>
</protein>
<keyword evidence="14" id="KW-1185">Reference proteome</keyword>
<dbReference type="SUPFAM" id="SSF53098">
    <property type="entry name" value="Ribonuclease H-like"/>
    <property type="match status" value="1"/>
</dbReference>
<evidence type="ECO:0000256" key="5">
    <source>
        <dbReference type="ARBA" id="ARBA00022833"/>
    </source>
</evidence>
<dbReference type="Pfam" id="PF02892">
    <property type="entry name" value="zf-BED"/>
    <property type="match status" value="1"/>
</dbReference>
<dbReference type="SMART" id="SM00614">
    <property type="entry name" value="ZnF_BED"/>
    <property type="match status" value="1"/>
</dbReference>
<dbReference type="GO" id="GO:0003677">
    <property type="term" value="F:DNA binding"/>
    <property type="evidence" value="ECO:0007669"/>
    <property type="project" value="UniProtKB-KW"/>
</dbReference>